<feature type="region of interest" description="Disordered" evidence="2">
    <location>
        <begin position="1"/>
        <end position="28"/>
    </location>
</feature>
<name>A0ABS7ZLJ1_9MICO</name>
<dbReference type="SUPFAM" id="SSF53067">
    <property type="entry name" value="Actin-like ATPase domain"/>
    <property type="match status" value="1"/>
</dbReference>
<protein>
    <submittedName>
        <fullName evidence="3">ROK family protein</fullName>
    </submittedName>
</protein>
<comment type="similarity">
    <text evidence="1">Belongs to the ROK (NagC/XylR) family.</text>
</comment>
<dbReference type="RefSeq" id="WP_225566283.1">
    <property type="nucleotide sequence ID" value="NZ_JAIXCQ010000010.1"/>
</dbReference>
<dbReference type="EMBL" id="JAIXCQ010000010">
    <property type="protein sequence ID" value="MCA5894519.1"/>
    <property type="molecule type" value="Genomic_DNA"/>
</dbReference>
<dbReference type="Gene3D" id="3.30.420.40">
    <property type="match status" value="2"/>
</dbReference>
<evidence type="ECO:0000256" key="2">
    <source>
        <dbReference type="SAM" id="MobiDB-lite"/>
    </source>
</evidence>
<dbReference type="PANTHER" id="PTHR18964:SF149">
    <property type="entry name" value="BIFUNCTIONAL UDP-N-ACETYLGLUCOSAMINE 2-EPIMERASE_N-ACETYLMANNOSAMINE KINASE"/>
    <property type="match status" value="1"/>
</dbReference>
<dbReference type="Pfam" id="PF00480">
    <property type="entry name" value="ROK"/>
    <property type="match status" value="1"/>
</dbReference>
<gene>
    <name evidence="3" type="ORF">LEP48_14350</name>
</gene>
<dbReference type="InterPro" id="IPR000600">
    <property type="entry name" value="ROK"/>
</dbReference>
<accession>A0ABS7ZLJ1</accession>
<organism evidence="3 4">
    <name type="scientific">Isoptericola luteus</name>
    <dbReference type="NCBI Taxonomy" id="2879484"/>
    <lineage>
        <taxon>Bacteria</taxon>
        <taxon>Bacillati</taxon>
        <taxon>Actinomycetota</taxon>
        <taxon>Actinomycetes</taxon>
        <taxon>Micrococcales</taxon>
        <taxon>Promicromonosporaceae</taxon>
        <taxon>Isoptericola</taxon>
    </lineage>
</organism>
<feature type="compositionally biased region" description="Low complexity" evidence="2">
    <location>
        <begin position="1"/>
        <end position="19"/>
    </location>
</feature>
<proteinExistence type="inferred from homology"/>
<dbReference type="InterPro" id="IPR043129">
    <property type="entry name" value="ATPase_NBD"/>
</dbReference>
<dbReference type="Proteomes" id="UP001319870">
    <property type="component" value="Unassembled WGS sequence"/>
</dbReference>
<sequence>MDTSSATTPAHDPAAPPGTRADGAPGEQFGLGLEVARDRVRVALVDGTGKVRARAERRDVQRTPAARARAAAVLAHSCSEDVEARLGAGKGVRIRHAVAAFPSVVAPDQASVYRVPGFEKGGTALRDALSDALGCPVDIENDANLAAIAEHQLGAAVGRSSFVSVLLGEGFGAGIVLDGRLHRGAAGMAGEVAFVPQPGRALGTQVLGDVALAALAKEHGLPENLSLREVLDRDEAGDRSAGEVAEEVARRTGVMIATMTLVLDPALFVLGDQAARPGVHDRVTSYLRDQIAVLPVRVEASTLGSDAVVLGAACAVSEVLR</sequence>
<evidence type="ECO:0000313" key="4">
    <source>
        <dbReference type="Proteomes" id="UP001319870"/>
    </source>
</evidence>
<evidence type="ECO:0000256" key="1">
    <source>
        <dbReference type="ARBA" id="ARBA00006479"/>
    </source>
</evidence>
<evidence type="ECO:0000313" key="3">
    <source>
        <dbReference type="EMBL" id="MCA5894519.1"/>
    </source>
</evidence>
<keyword evidence="4" id="KW-1185">Reference proteome</keyword>
<comment type="caution">
    <text evidence="3">The sequence shown here is derived from an EMBL/GenBank/DDBJ whole genome shotgun (WGS) entry which is preliminary data.</text>
</comment>
<reference evidence="3 4" key="1">
    <citation type="submission" date="2021-09" db="EMBL/GenBank/DDBJ databases">
        <title>Isoptericola luteus sp. nov., a novel bacterium isolated from Harbin, the capital city of Heilongjiang province.</title>
        <authorList>
            <person name="Li J."/>
        </authorList>
    </citation>
    <scope>NUCLEOTIDE SEQUENCE [LARGE SCALE GENOMIC DNA]</scope>
    <source>
        <strain evidence="3 4">NEAU-Y5</strain>
    </source>
</reference>
<dbReference type="PANTHER" id="PTHR18964">
    <property type="entry name" value="ROK (REPRESSOR, ORF, KINASE) FAMILY"/>
    <property type="match status" value="1"/>
</dbReference>